<evidence type="ECO:0000313" key="3">
    <source>
        <dbReference type="EMBL" id="MDH1506505.1"/>
    </source>
</evidence>
<dbReference type="Proteomes" id="UP001161704">
    <property type="component" value="Unassembled WGS sequence"/>
</dbReference>
<dbReference type="Pfam" id="PF00092">
    <property type="entry name" value="VWA"/>
    <property type="match status" value="1"/>
</dbReference>
<reference evidence="3" key="1">
    <citation type="submission" date="2022-09" db="EMBL/GenBank/DDBJ databases">
        <title>Intensive care unit water sources are persistently colonized with multi-drug resistant bacteria and are the site of extensive horizontal gene transfer of antibiotic resistance genes.</title>
        <authorList>
            <person name="Diorio-Toth L."/>
        </authorList>
    </citation>
    <scope>NUCLEOTIDE SEQUENCE</scope>
    <source>
        <strain evidence="3">GD03710</strain>
    </source>
</reference>
<dbReference type="RefSeq" id="WP_279963588.1">
    <property type="nucleotide sequence ID" value="NZ_JAOCFK010000060.1"/>
</dbReference>
<feature type="region of interest" description="Disordered" evidence="1">
    <location>
        <begin position="212"/>
        <end position="310"/>
    </location>
</feature>
<organism evidence="3 4">
    <name type="scientific">Aeromonas caviae</name>
    <name type="common">Aeromonas punctata</name>
    <dbReference type="NCBI Taxonomy" id="648"/>
    <lineage>
        <taxon>Bacteria</taxon>
        <taxon>Pseudomonadati</taxon>
        <taxon>Pseudomonadota</taxon>
        <taxon>Gammaproteobacteria</taxon>
        <taxon>Aeromonadales</taxon>
        <taxon>Aeromonadaceae</taxon>
        <taxon>Aeromonas</taxon>
    </lineage>
</organism>
<dbReference type="AlphaFoldDB" id="A0AA42RAK1"/>
<proteinExistence type="predicted"/>
<dbReference type="EMBL" id="JAOCIZ010000067">
    <property type="protein sequence ID" value="MDH1506505.1"/>
    <property type="molecule type" value="Genomic_DNA"/>
</dbReference>
<dbReference type="Gene3D" id="3.40.50.410">
    <property type="entry name" value="von Willebrand factor, type A domain"/>
    <property type="match status" value="1"/>
</dbReference>
<dbReference type="CDD" id="cd00198">
    <property type="entry name" value="vWFA"/>
    <property type="match status" value="1"/>
</dbReference>
<protein>
    <recommendedName>
        <fullName evidence="2">VWFA domain-containing protein</fullName>
    </recommendedName>
</protein>
<name>A0AA42RAK1_AERCA</name>
<evidence type="ECO:0000256" key="1">
    <source>
        <dbReference type="SAM" id="MobiDB-lite"/>
    </source>
</evidence>
<evidence type="ECO:0000259" key="2">
    <source>
        <dbReference type="Pfam" id="PF00092"/>
    </source>
</evidence>
<gene>
    <name evidence="3" type="ORF">N5I20_15740</name>
</gene>
<dbReference type="SUPFAM" id="SSF53300">
    <property type="entry name" value="vWA-like"/>
    <property type="match status" value="1"/>
</dbReference>
<feature type="domain" description="VWFA" evidence="2">
    <location>
        <begin position="431"/>
        <end position="557"/>
    </location>
</feature>
<feature type="compositionally biased region" description="Basic and acidic residues" evidence="1">
    <location>
        <begin position="212"/>
        <end position="225"/>
    </location>
</feature>
<accession>A0AA42RAK1</accession>
<dbReference type="Pfam" id="PF06213">
    <property type="entry name" value="CobT"/>
    <property type="match status" value="1"/>
</dbReference>
<feature type="compositionally biased region" description="Acidic residues" evidence="1">
    <location>
        <begin position="265"/>
        <end position="293"/>
    </location>
</feature>
<sequence>MSLNLRVLSTLGSTIGGANTKVILGSQTYCTKDVNGNWVISVAINQNMTERDMQLVNGYIDHEAAHVRFTDMEEFRKAFSLGEQVRHFCNSIEDIRIEGLISQHYPGAALNLNRTATKLCEDDRFWAMPTPEMGLYSLVSCFVLYGGRYHYLKQLALAERCESAFGLLKQRVSTALFSEFANCFMQMRKVSSTQEALALAIAINDLLKQAVDEEQQKQEQEKEQENGGSGDGDADESGDAGDGDADESGDAGDGDADESGAAGDGEPDESGEAGDGEPDESGEAGDGEPDESGEAVQNGAGSSRGNDQDLWHDEVGNEIVPADICEGLAEKLQELFESTLVPGQEDPFTSALQMYRMISQVPCAYPVNIRAVQAVQLALNKWCLSFTNTKQTTQRSGSRLNTRQLAGVPAGNFRVFDRTQHARTPSAAVQVLLDASGSMTNMNNNRQIPQVMAGSACASLVKALQGLKSFAVSVMQFNESVALVHDWETRGSLGFLRGPVGGTETSGACYTAMSNLITRKEDTKILFILTDGDGDLSQVLPYAEQNGVTICAIRFGREFDVLTGLDPSLQPFCTDLNTLHEMFTAVLMKAMGRS</sequence>
<evidence type="ECO:0000313" key="4">
    <source>
        <dbReference type="Proteomes" id="UP001161704"/>
    </source>
</evidence>
<feature type="compositionally biased region" description="Acidic residues" evidence="1">
    <location>
        <begin position="232"/>
        <end position="258"/>
    </location>
</feature>
<dbReference type="InterPro" id="IPR006538">
    <property type="entry name" value="CobT"/>
</dbReference>
<dbReference type="InterPro" id="IPR002035">
    <property type="entry name" value="VWF_A"/>
</dbReference>
<dbReference type="InterPro" id="IPR036465">
    <property type="entry name" value="vWFA_dom_sf"/>
</dbReference>
<dbReference type="GO" id="GO:0009236">
    <property type="term" value="P:cobalamin biosynthetic process"/>
    <property type="evidence" value="ECO:0007669"/>
    <property type="project" value="InterPro"/>
</dbReference>
<comment type="caution">
    <text evidence="3">The sequence shown here is derived from an EMBL/GenBank/DDBJ whole genome shotgun (WGS) entry which is preliminary data.</text>
</comment>